<comment type="caution">
    <text evidence="1">The sequence shown here is derived from an EMBL/GenBank/DDBJ whole genome shotgun (WGS) entry which is preliminary data.</text>
</comment>
<proteinExistence type="predicted"/>
<keyword evidence="2" id="KW-1185">Reference proteome</keyword>
<dbReference type="AlphaFoldDB" id="A0A5C6N5X1"/>
<name>A0A5C6N5X1_9TELE</name>
<gene>
    <name evidence="1" type="ORF">D4764_04G0015210</name>
</gene>
<organism evidence="1 2">
    <name type="scientific">Takifugu flavidus</name>
    <name type="common">sansaifugu</name>
    <dbReference type="NCBI Taxonomy" id="433684"/>
    <lineage>
        <taxon>Eukaryota</taxon>
        <taxon>Metazoa</taxon>
        <taxon>Chordata</taxon>
        <taxon>Craniata</taxon>
        <taxon>Vertebrata</taxon>
        <taxon>Euteleostomi</taxon>
        <taxon>Actinopterygii</taxon>
        <taxon>Neopterygii</taxon>
        <taxon>Teleostei</taxon>
        <taxon>Neoteleostei</taxon>
        <taxon>Acanthomorphata</taxon>
        <taxon>Eupercaria</taxon>
        <taxon>Tetraodontiformes</taxon>
        <taxon>Tetradontoidea</taxon>
        <taxon>Tetraodontidae</taxon>
        <taxon>Takifugu</taxon>
    </lineage>
</organism>
<accession>A0A5C6N5X1</accession>
<dbReference type="Proteomes" id="UP000324091">
    <property type="component" value="Chromosome 4"/>
</dbReference>
<dbReference type="PANTHER" id="PTHR47331:SF6">
    <property type="entry name" value="DOUBLECORTIN DOMAIN-CONTAINING PROTEIN"/>
    <property type="match status" value="1"/>
</dbReference>
<protein>
    <submittedName>
        <fullName evidence="1">Uncharacterized protein</fullName>
    </submittedName>
</protein>
<evidence type="ECO:0000313" key="1">
    <source>
        <dbReference type="EMBL" id="TWW62874.1"/>
    </source>
</evidence>
<sequence>MVREDHRNYLRFLWHKDNDVNKEVIDYCMNVHVFGNSPSPAVAVYGLRKAIQAGAKDYGTDTVNFVERHFYVDDGLISVPSPAEAIDLLQRTQASLAESNLRLHKFASNSQAVMEAFCPEDCAAALKDLDLGGEEPQSQRSLGLIWETKEDTFTFSVATSDKPFTRRGVLSSVNSVFDPLGLLAPVTIQGRAYSESLRQNAQNGTHHFQRARKANGKPGEIPLQV</sequence>
<dbReference type="InterPro" id="IPR043502">
    <property type="entry name" value="DNA/RNA_pol_sf"/>
</dbReference>
<evidence type="ECO:0000313" key="2">
    <source>
        <dbReference type="Proteomes" id="UP000324091"/>
    </source>
</evidence>
<dbReference type="SUPFAM" id="SSF56672">
    <property type="entry name" value="DNA/RNA polymerases"/>
    <property type="match status" value="1"/>
</dbReference>
<dbReference type="EMBL" id="RHFK02000017">
    <property type="protein sequence ID" value="TWW62874.1"/>
    <property type="molecule type" value="Genomic_DNA"/>
</dbReference>
<dbReference type="Pfam" id="PF05380">
    <property type="entry name" value="Peptidase_A17"/>
    <property type="match status" value="1"/>
</dbReference>
<dbReference type="PANTHER" id="PTHR47331">
    <property type="entry name" value="PHD-TYPE DOMAIN-CONTAINING PROTEIN"/>
    <property type="match status" value="1"/>
</dbReference>
<reference evidence="1 2" key="1">
    <citation type="submission" date="2019-04" db="EMBL/GenBank/DDBJ databases">
        <title>Chromosome genome assembly for Takifugu flavidus.</title>
        <authorList>
            <person name="Xiao S."/>
        </authorList>
    </citation>
    <scope>NUCLEOTIDE SEQUENCE [LARGE SCALE GENOMIC DNA]</scope>
    <source>
        <strain evidence="1">HTHZ2018</strain>
        <tissue evidence="1">Muscle</tissue>
    </source>
</reference>
<dbReference type="InterPro" id="IPR008042">
    <property type="entry name" value="Retrotrans_Pao"/>
</dbReference>